<feature type="domain" description="PABS" evidence="5">
    <location>
        <begin position="1"/>
        <end position="164"/>
    </location>
</feature>
<comment type="caution">
    <text evidence="6">The sequence shown here is derived from an EMBL/GenBank/DDBJ whole genome shotgun (WGS) entry which is preliminary data.</text>
</comment>
<protein>
    <recommendedName>
        <fullName evidence="5">PABS domain-containing protein</fullName>
    </recommendedName>
</protein>
<dbReference type="GO" id="GO:0016740">
    <property type="term" value="F:transferase activity"/>
    <property type="evidence" value="ECO:0007669"/>
    <property type="project" value="UniProtKB-UniRule"/>
</dbReference>
<name>A0A820DGW1_9BILA</name>
<keyword evidence="3" id="KW-0620">Polyamine biosynthesis</keyword>
<dbReference type="SUPFAM" id="SSF53335">
    <property type="entry name" value="S-adenosyl-L-methionine-dependent methyltransferases"/>
    <property type="match status" value="1"/>
</dbReference>
<dbReference type="NCBIfam" id="NF037959">
    <property type="entry name" value="MFS_SpdSyn"/>
    <property type="match status" value="1"/>
</dbReference>
<feature type="transmembrane region" description="Helical" evidence="4">
    <location>
        <begin position="292"/>
        <end position="311"/>
    </location>
</feature>
<keyword evidence="4" id="KW-0812">Transmembrane</keyword>
<dbReference type="InterPro" id="IPR029063">
    <property type="entry name" value="SAM-dependent_MTases_sf"/>
</dbReference>
<accession>A0A820DGW1</accession>
<evidence type="ECO:0000259" key="5">
    <source>
        <dbReference type="PROSITE" id="PS51006"/>
    </source>
</evidence>
<dbReference type="GO" id="GO:0006596">
    <property type="term" value="P:polyamine biosynthetic process"/>
    <property type="evidence" value="ECO:0007669"/>
    <property type="project" value="UniProtKB-UniRule"/>
</dbReference>
<feature type="transmembrane region" description="Helical" evidence="4">
    <location>
        <begin position="399"/>
        <end position="419"/>
    </location>
</feature>
<dbReference type="Gene3D" id="3.40.50.150">
    <property type="entry name" value="Vaccinia Virus protein VP39"/>
    <property type="match status" value="1"/>
</dbReference>
<keyword evidence="4" id="KW-0472">Membrane</keyword>
<sequence length="435" mass="50448">WNSTPERILIIGLGAGILPKIFHYLSPRTLIHIVEIDLEVINLARKYFDFKENNMIRIFAEDGRHFIERQPSNQYDVIIIDAFTANGRIPHALRTIECLKEYLRILKSTGLVVANFLYEQESRYRETYSRARFKHIYRGITPGNYILIGLNREANIFNQTELQVRAKILRIISRLKYCSEMKGNFVMEGADVHVHFKHCWWRILLILCAIGAFITTCVFNGLASSGPNGIFNQRTGSVSDQNLTEFTPAGWTFAIWGVIYFWQAAWLLYALSRIPRKSNTGYLYISPDTLHFIIFILYILNMGLNIGWLIIWDRGYFGRSLLVIFLMFLTIIIPMITTHILLQHNRPLYINSNRNADIWLVRAFVHNGFAIYGTWLYLAMLLNLTIWISQIYNRDAQSITNASTAALSLVLVGIIVYFISENFIFYSSMAYTYTP</sequence>
<feature type="transmembrane region" description="Helical" evidence="4">
    <location>
        <begin position="249"/>
        <end position="271"/>
    </location>
</feature>
<dbReference type="PROSITE" id="PS51006">
    <property type="entry name" value="PABS_2"/>
    <property type="match status" value="1"/>
</dbReference>
<evidence type="ECO:0000313" key="7">
    <source>
        <dbReference type="Proteomes" id="UP000663844"/>
    </source>
</evidence>
<gene>
    <name evidence="6" type="ORF">OXD698_LOCUS42438</name>
</gene>
<dbReference type="PANTHER" id="PTHR33802">
    <property type="entry name" value="SI:CH211-161H7.5-RELATED"/>
    <property type="match status" value="1"/>
</dbReference>
<organism evidence="6 7">
    <name type="scientific">Adineta steineri</name>
    <dbReference type="NCBI Taxonomy" id="433720"/>
    <lineage>
        <taxon>Eukaryota</taxon>
        <taxon>Metazoa</taxon>
        <taxon>Spiralia</taxon>
        <taxon>Gnathifera</taxon>
        <taxon>Rotifera</taxon>
        <taxon>Eurotatoria</taxon>
        <taxon>Bdelloidea</taxon>
        <taxon>Adinetida</taxon>
        <taxon>Adinetidae</taxon>
        <taxon>Adineta</taxon>
    </lineage>
</organism>
<keyword evidence="4" id="KW-1133">Transmembrane helix</keyword>
<feature type="transmembrane region" description="Helical" evidence="4">
    <location>
        <begin position="363"/>
        <end position="387"/>
    </location>
</feature>
<dbReference type="Proteomes" id="UP000663844">
    <property type="component" value="Unassembled WGS sequence"/>
</dbReference>
<evidence type="ECO:0000256" key="4">
    <source>
        <dbReference type="SAM" id="Phobius"/>
    </source>
</evidence>
<dbReference type="PANTHER" id="PTHR33802:SF1">
    <property type="entry name" value="XK-RELATED PROTEIN"/>
    <property type="match status" value="1"/>
</dbReference>
<evidence type="ECO:0000256" key="3">
    <source>
        <dbReference type="PROSITE-ProRule" id="PRU00354"/>
    </source>
</evidence>
<reference evidence="6" key="1">
    <citation type="submission" date="2021-02" db="EMBL/GenBank/DDBJ databases">
        <authorList>
            <person name="Nowell W R."/>
        </authorList>
    </citation>
    <scope>NUCLEOTIDE SEQUENCE</scope>
</reference>
<comment type="similarity">
    <text evidence="1">Belongs to the spermidine/spermine synthase family.</text>
</comment>
<evidence type="ECO:0000256" key="1">
    <source>
        <dbReference type="ARBA" id="ARBA00007867"/>
    </source>
</evidence>
<dbReference type="Pfam" id="PF01564">
    <property type="entry name" value="Spermine_synth"/>
    <property type="match status" value="1"/>
</dbReference>
<dbReference type="InterPro" id="IPR030374">
    <property type="entry name" value="PABS"/>
</dbReference>
<feature type="transmembrane region" description="Helical" evidence="4">
    <location>
        <begin position="317"/>
        <end position="342"/>
    </location>
</feature>
<dbReference type="CDD" id="cd02440">
    <property type="entry name" value="AdoMet_MTases"/>
    <property type="match status" value="1"/>
</dbReference>
<dbReference type="AlphaFoldDB" id="A0A820DGW1"/>
<evidence type="ECO:0000256" key="2">
    <source>
        <dbReference type="ARBA" id="ARBA00022679"/>
    </source>
</evidence>
<keyword evidence="2 3" id="KW-0808">Transferase</keyword>
<feature type="active site" description="Proton acceptor" evidence="3">
    <location>
        <position position="81"/>
    </location>
</feature>
<evidence type="ECO:0000313" key="6">
    <source>
        <dbReference type="EMBL" id="CAF4231758.1"/>
    </source>
</evidence>
<proteinExistence type="inferred from homology"/>
<dbReference type="EMBL" id="CAJOAZ010011105">
    <property type="protein sequence ID" value="CAF4231758.1"/>
    <property type="molecule type" value="Genomic_DNA"/>
</dbReference>
<feature type="non-terminal residue" evidence="6">
    <location>
        <position position="1"/>
    </location>
</feature>
<feature type="transmembrane region" description="Helical" evidence="4">
    <location>
        <begin position="203"/>
        <end position="223"/>
    </location>
</feature>
<feature type="non-terminal residue" evidence="6">
    <location>
        <position position="435"/>
    </location>
</feature>